<accession>A0A5J4W3G5</accession>
<dbReference type="Gene3D" id="3.90.1750.10">
    <property type="entry name" value="Hect, E3 ligase catalytic domains"/>
    <property type="match status" value="1"/>
</dbReference>
<dbReference type="PROSITE" id="PS50237">
    <property type="entry name" value="HECT"/>
    <property type="match status" value="1"/>
</dbReference>
<dbReference type="EC" id="2.3.2.26" evidence="3"/>
<feature type="domain" description="HECT" evidence="7">
    <location>
        <begin position="4"/>
        <end position="108"/>
    </location>
</feature>
<dbReference type="PANTHER" id="PTHR11254">
    <property type="entry name" value="HECT DOMAIN UBIQUITIN-PROTEIN LIGASE"/>
    <property type="match status" value="1"/>
</dbReference>
<comment type="caution">
    <text evidence="8">The sequence shown here is derived from an EMBL/GenBank/DDBJ whole genome shotgun (WGS) entry which is preliminary data.</text>
</comment>
<keyword evidence="5 6" id="KW-0833">Ubl conjugation pathway</keyword>
<protein>
    <recommendedName>
        <fullName evidence="3">HECT-type E3 ubiquitin transferase</fullName>
        <ecNumber evidence="3">2.3.2.26</ecNumber>
    </recommendedName>
</protein>
<evidence type="ECO:0000256" key="1">
    <source>
        <dbReference type="ARBA" id="ARBA00000885"/>
    </source>
</evidence>
<evidence type="ECO:0000256" key="2">
    <source>
        <dbReference type="ARBA" id="ARBA00004906"/>
    </source>
</evidence>
<comment type="pathway">
    <text evidence="2">Protein modification; protein ubiquitination.</text>
</comment>
<proteinExistence type="predicted"/>
<dbReference type="EMBL" id="SNRW01003737">
    <property type="protein sequence ID" value="KAA6389043.1"/>
    <property type="molecule type" value="Genomic_DNA"/>
</dbReference>
<evidence type="ECO:0000256" key="6">
    <source>
        <dbReference type="PROSITE-ProRule" id="PRU00104"/>
    </source>
</evidence>
<comment type="catalytic activity">
    <reaction evidence="1">
        <text>S-ubiquitinyl-[E2 ubiquitin-conjugating enzyme]-L-cysteine + [acceptor protein]-L-lysine = [E2 ubiquitin-conjugating enzyme]-L-cysteine + N(6)-ubiquitinyl-[acceptor protein]-L-lysine.</text>
        <dbReference type="EC" id="2.3.2.26"/>
    </reaction>
</comment>
<dbReference type="InterPro" id="IPR035983">
    <property type="entry name" value="Hect_E3_ubiquitin_ligase"/>
</dbReference>
<dbReference type="Pfam" id="PF00632">
    <property type="entry name" value="HECT"/>
    <property type="match status" value="1"/>
</dbReference>
<reference evidence="8 9" key="1">
    <citation type="submission" date="2019-03" db="EMBL/GenBank/DDBJ databases">
        <title>Single cell metagenomics reveals metabolic interactions within the superorganism composed of flagellate Streblomastix strix and complex community of Bacteroidetes bacteria on its surface.</title>
        <authorList>
            <person name="Treitli S.C."/>
            <person name="Kolisko M."/>
            <person name="Husnik F."/>
            <person name="Keeling P."/>
            <person name="Hampl V."/>
        </authorList>
    </citation>
    <scope>NUCLEOTIDE SEQUENCE [LARGE SCALE GENOMIC DNA]</scope>
    <source>
        <strain evidence="8">ST1C</strain>
    </source>
</reference>
<dbReference type="InterPro" id="IPR000569">
    <property type="entry name" value="HECT_dom"/>
</dbReference>
<evidence type="ECO:0000313" key="9">
    <source>
        <dbReference type="Proteomes" id="UP000324800"/>
    </source>
</evidence>
<keyword evidence="4" id="KW-0808">Transferase</keyword>
<gene>
    <name evidence="8" type="ORF">EZS28_015430</name>
</gene>
<evidence type="ECO:0000313" key="8">
    <source>
        <dbReference type="EMBL" id="KAA6389043.1"/>
    </source>
</evidence>
<dbReference type="Proteomes" id="UP000324800">
    <property type="component" value="Unassembled WGS sequence"/>
</dbReference>
<dbReference type="AlphaFoldDB" id="A0A5J4W3G5"/>
<dbReference type="GO" id="GO:0061630">
    <property type="term" value="F:ubiquitin protein ligase activity"/>
    <property type="evidence" value="ECO:0007669"/>
    <property type="project" value="UniProtKB-EC"/>
</dbReference>
<dbReference type="PANTHER" id="PTHR11254:SF440">
    <property type="entry name" value="E3 UBIQUITIN-PROTEIN LIGASE NEDD-4"/>
    <property type="match status" value="1"/>
</dbReference>
<evidence type="ECO:0000256" key="3">
    <source>
        <dbReference type="ARBA" id="ARBA00012485"/>
    </source>
</evidence>
<dbReference type="InterPro" id="IPR050409">
    <property type="entry name" value="E3_ubiq-protein_ligase"/>
</dbReference>
<evidence type="ECO:0000256" key="5">
    <source>
        <dbReference type="ARBA" id="ARBA00022786"/>
    </source>
</evidence>
<dbReference type="SUPFAM" id="SSF56204">
    <property type="entry name" value="Hect, E3 ligase catalytic domain"/>
    <property type="match status" value="1"/>
</dbReference>
<evidence type="ECO:0000256" key="4">
    <source>
        <dbReference type="ARBA" id="ARBA00022679"/>
    </source>
</evidence>
<sequence>MKANPSKLKLSLNVLLYDEDAVVYGEKSREWFILILPKIINPNYVHFKGVEMQIILIEALFENFQVETHFSHLIYKTLLGLPFLLSDLEPIDADTYKSLVFITKNDSS</sequence>
<organism evidence="8 9">
    <name type="scientific">Streblomastix strix</name>
    <dbReference type="NCBI Taxonomy" id="222440"/>
    <lineage>
        <taxon>Eukaryota</taxon>
        <taxon>Metamonada</taxon>
        <taxon>Preaxostyla</taxon>
        <taxon>Oxymonadida</taxon>
        <taxon>Streblomastigidae</taxon>
        <taxon>Streblomastix</taxon>
    </lineage>
</organism>
<evidence type="ECO:0000259" key="7">
    <source>
        <dbReference type="PROSITE" id="PS50237"/>
    </source>
</evidence>
<comment type="caution">
    <text evidence="6">Lacks conserved residue(s) required for the propagation of feature annotation.</text>
</comment>
<name>A0A5J4W3G5_9EUKA</name>